<dbReference type="EMBL" id="MIGC01010462">
    <property type="protein sequence ID" value="PHJ14927.1"/>
    <property type="molecule type" value="Genomic_DNA"/>
</dbReference>
<organism evidence="1 2">
    <name type="scientific">Cystoisospora suis</name>
    <dbReference type="NCBI Taxonomy" id="483139"/>
    <lineage>
        <taxon>Eukaryota</taxon>
        <taxon>Sar</taxon>
        <taxon>Alveolata</taxon>
        <taxon>Apicomplexa</taxon>
        <taxon>Conoidasida</taxon>
        <taxon>Coccidia</taxon>
        <taxon>Eucoccidiorida</taxon>
        <taxon>Eimeriorina</taxon>
        <taxon>Sarcocystidae</taxon>
        <taxon>Cystoisospora</taxon>
    </lineage>
</organism>
<dbReference type="RefSeq" id="XP_067916661.1">
    <property type="nucleotide sequence ID" value="XM_068071362.1"/>
</dbReference>
<gene>
    <name evidence="1" type="ORF">CSUI_011261</name>
</gene>
<sequence length="54" mass="6134">MITKRVCTRLSRIPATTSCIASLNRLQPRRLARTATLRRVDGWCWPQAPATLLL</sequence>
<dbReference type="VEuPathDB" id="ToxoDB:CSUI_011261"/>
<dbReference type="Proteomes" id="UP000221165">
    <property type="component" value="Unassembled WGS sequence"/>
</dbReference>
<proteinExistence type="predicted"/>
<dbReference type="GeneID" id="94434573"/>
<name>A0A2C6K9Y3_9APIC</name>
<dbReference type="AlphaFoldDB" id="A0A2C6K9Y3"/>
<evidence type="ECO:0000313" key="2">
    <source>
        <dbReference type="Proteomes" id="UP000221165"/>
    </source>
</evidence>
<comment type="caution">
    <text evidence="1">The sequence shown here is derived from an EMBL/GenBank/DDBJ whole genome shotgun (WGS) entry which is preliminary data.</text>
</comment>
<accession>A0A2C6K9Y3</accession>
<keyword evidence="2" id="KW-1185">Reference proteome</keyword>
<reference evidence="1 2" key="1">
    <citation type="journal article" date="2017" name="Int. J. Parasitol.">
        <title>The genome of the protozoan parasite Cystoisospora suis and a reverse vaccinology approach to identify vaccine candidates.</title>
        <authorList>
            <person name="Palmieri N."/>
            <person name="Shrestha A."/>
            <person name="Ruttkowski B."/>
            <person name="Beck T."/>
            <person name="Vogl C."/>
            <person name="Tomley F."/>
            <person name="Blake D.P."/>
            <person name="Joachim A."/>
        </authorList>
    </citation>
    <scope>NUCLEOTIDE SEQUENCE [LARGE SCALE GENOMIC DNA]</scope>
    <source>
        <strain evidence="1 2">Wien I</strain>
    </source>
</reference>
<protein>
    <submittedName>
        <fullName evidence="1">Uncharacterized protein</fullName>
    </submittedName>
</protein>
<evidence type="ECO:0000313" key="1">
    <source>
        <dbReference type="EMBL" id="PHJ14927.1"/>
    </source>
</evidence>